<gene>
    <name evidence="1" type="ORF">MKW98_014975</name>
</gene>
<dbReference type="PANTHER" id="PTHR10134">
    <property type="entry name" value="CYTOCHROME B-C1 COMPLEX SUBUNIT RIESKE, MITOCHONDRIAL"/>
    <property type="match status" value="1"/>
</dbReference>
<dbReference type="GO" id="GO:0051537">
    <property type="term" value="F:2 iron, 2 sulfur cluster binding"/>
    <property type="evidence" value="ECO:0007669"/>
    <property type="project" value="InterPro"/>
</dbReference>
<sequence length="88" mass="9613">MSSSKDVLARAGSSSLIQLMVLKFVLGMYASKDVLALASLKVDLSSIEPGSTVTVKWRGKAVFIRRRTEDDIKLANSVDQGTLFEMSF</sequence>
<accession>A0AAD4SP71</accession>
<evidence type="ECO:0008006" key="3">
    <source>
        <dbReference type="Google" id="ProtNLM"/>
    </source>
</evidence>
<dbReference type="SUPFAM" id="SSF50022">
    <property type="entry name" value="ISP domain"/>
    <property type="match status" value="1"/>
</dbReference>
<reference evidence="1" key="1">
    <citation type="submission" date="2022-04" db="EMBL/GenBank/DDBJ databases">
        <title>A functionally conserved STORR gene fusion in Papaver species that diverged 16.8 million years ago.</title>
        <authorList>
            <person name="Catania T."/>
        </authorList>
    </citation>
    <scope>NUCLEOTIDE SEQUENCE</scope>
    <source>
        <strain evidence="1">S-188037</strain>
    </source>
</reference>
<dbReference type="AlphaFoldDB" id="A0AAD4SP71"/>
<organism evidence="1 2">
    <name type="scientific">Papaver atlanticum</name>
    <dbReference type="NCBI Taxonomy" id="357466"/>
    <lineage>
        <taxon>Eukaryota</taxon>
        <taxon>Viridiplantae</taxon>
        <taxon>Streptophyta</taxon>
        <taxon>Embryophyta</taxon>
        <taxon>Tracheophyta</taxon>
        <taxon>Spermatophyta</taxon>
        <taxon>Magnoliopsida</taxon>
        <taxon>Ranunculales</taxon>
        <taxon>Papaveraceae</taxon>
        <taxon>Papaveroideae</taxon>
        <taxon>Papaver</taxon>
    </lineage>
</organism>
<dbReference type="Gene3D" id="2.102.10.10">
    <property type="entry name" value="Rieske [2Fe-2S] iron-sulphur domain"/>
    <property type="match status" value="1"/>
</dbReference>
<dbReference type="Proteomes" id="UP001202328">
    <property type="component" value="Unassembled WGS sequence"/>
</dbReference>
<comment type="caution">
    <text evidence="1">The sequence shown here is derived from an EMBL/GenBank/DDBJ whole genome shotgun (WGS) entry which is preliminary data.</text>
</comment>
<evidence type="ECO:0000313" key="2">
    <source>
        <dbReference type="Proteomes" id="UP001202328"/>
    </source>
</evidence>
<protein>
    <recommendedName>
        <fullName evidence="3">Cytochrome b-c1 complex subunit Rieske transmembrane domain-containing protein</fullName>
    </recommendedName>
</protein>
<evidence type="ECO:0000313" key="1">
    <source>
        <dbReference type="EMBL" id="KAI3914368.1"/>
    </source>
</evidence>
<name>A0AAD4SP71_9MAGN</name>
<keyword evidence="2" id="KW-1185">Reference proteome</keyword>
<dbReference type="InterPro" id="IPR014349">
    <property type="entry name" value="Rieske_Fe-S_prot"/>
</dbReference>
<dbReference type="InterPro" id="IPR036922">
    <property type="entry name" value="Rieske_2Fe-2S_sf"/>
</dbReference>
<proteinExistence type="predicted"/>
<dbReference type="EMBL" id="JAJJMB010009331">
    <property type="protein sequence ID" value="KAI3914368.1"/>
    <property type="molecule type" value="Genomic_DNA"/>
</dbReference>